<dbReference type="InterPro" id="IPR014016">
    <property type="entry name" value="UvrD-like_ATP-bd"/>
</dbReference>
<dbReference type="Pfam" id="PF13361">
    <property type="entry name" value="UvrD_C"/>
    <property type="match status" value="2"/>
</dbReference>
<dbReference type="InterPro" id="IPR014017">
    <property type="entry name" value="DNA_helicase_UvrD-like_C"/>
</dbReference>
<gene>
    <name evidence="17" type="ORF">METZ01_LOCUS35280</name>
</gene>
<evidence type="ECO:0000256" key="2">
    <source>
        <dbReference type="ARBA" id="ARBA00022741"/>
    </source>
</evidence>
<evidence type="ECO:0000259" key="16">
    <source>
        <dbReference type="PROSITE" id="PS51217"/>
    </source>
</evidence>
<dbReference type="PANTHER" id="PTHR11070:SF23">
    <property type="entry name" value="RECBCD ENZYME SUBUNIT RECB"/>
    <property type="match status" value="1"/>
</dbReference>
<accession>A0A381QSR6</accession>
<dbReference type="EMBL" id="UINC01001506">
    <property type="protein sequence ID" value="SUZ82426.1"/>
    <property type="molecule type" value="Genomic_DNA"/>
</dbReference>
<evidence type="ECO:0000256" key="6">
    <source>
        <dbReference type="ARBA" id="ARBA00022839"/>
    </source>
</evidence>
<feature type="compositionally biased region" description="Basic and acidic residues" evidence="14">
    <location>
        <begin position="885"/>
        <end position="896"/>
    </location>
</feature>
<evidence type="ECO:0000259" key="15">
    <source>
        <dbReference type="PROSITE" id="PS51198"/>
    </source>
</evidence>
<keyword evidence="1" id="KW-0540">Nuclease</keyword>
<feature type="region of interest" description="Disordered" evidence="14">
    <location>
        <begin position="881"/>
        <end position="900"/>
    </location>
</feature>
<dbReference type="InterPro" id="IPR011604">
    <property type="entry name" value="PDDEXK-like_dom_sf"/>
</dbReference>
<dbReference type="PANTHER" id="PTHR11070">
    <property type="entry name" value="UVRD / RECB / PCRA DNA HELICASE FAMILY MEMBER"/>
    <property type="match status" value="1"/>
</dbReference>
<keyword evidence="4" id="KW-0378">Hydrolase</keyword>
<keyword evidence="9" id="KW-0234">DNA repair</keyword>
<dbReference type="InterPro" id="IPR000212">
    <property type="entry name" value="DNA_helicase_UvrD/REP"/>
</dbReference>
<dbReference type="Pfam" id="PF12705">
    <property type="entry name" value="PDDEXK_1"/>
    <property type="match status" value="1"/>
</dbReference>
<keyword evidence="7" id="KW-0067">ATP-binding</keyword>
<dbReference type="PROSITE" id="PS51198">
    <property type="entry name" value="UVRD_HELICASE_ATP_BIND"/>
    <property type="match status" value="1"/>
</dbReference>
<evidence type="ECO:0000256" key="8">
    <source>
        <dbReference type="ARBA" id="ARBA00023125"/>
    </source>
</evidence>
<evidence type="ECO:0000256" key="14">
    <source>
        <dbReference type="SAM" id="MobiDB-lite"/>
    </source>
</evidence>
<keyword evidence="2" id="KW-0547">Nucleotide-binding</keyword>
<dbReference type="SUPFAM" id="SSF52540">
    <property type="entry name" value="P-loop containing nucleoside triphosphate hydrolases"/>
    <property type="match status" value="1"/>
</dbReference>
<protein>
    <recommendedName>
        <fullName evidence="12">DNA 3'-5' helicase</fullName>
        <ecNumber evidence="12">5.6.2.4</ecNumber>
    </recommendedName>
</protein>
<keyword evidence="3" id="KW-0227">DNA damage</keyword>
<feature type="domain" description="UvrD-like helicase ATP-binding" evidence="15">
    <location>
        <begin position="1"/>
        <end position="404"/>
    </location>
</feature>
<dbReference type="Gene3D" id="1.10.486.10">
    <property type="entry name" value="PCRA, domain 4"/>
    <property type="match status" value="1"/>
</dbReference>
<keyword evidence="8" id="KW-0238">DNA-binding</keyword>
<sequence length="1077" mass="116513">MVALVVDEGIAVEEIAAITFTEKAAAELADGFRRSLEDVARHDGDPDRRRRAEVALADVDLASLTTLHGFARRLLGDHPLEAGLPPGFDLLDEVSSHLGFDDRWADLQHRLLDDDDLARTVLLADAMRIRPHHLRELARTLDDRWDLLGDHPPPPEPDPVDVAGILGHMDEALALDRDDVDEDDKLRIRLTRIRDAQTALGGAVDEADTVRVLADDDHRKSLNAGGDGNKQVWGDDKAAIVEAAYAARDLWDALLRATAGAVLRRLLADLVAATLEAAAERRHAGTLVFHDLLVIARDLLADPIVGDAVRTSLHERYRRVLLDEFQDTDPLQLELALLLTDPDSPVHPSFDPGDFSPDPGSLFLVGDPKQSIYRFRRADVALYLRARRTLDSTLVALTENFRTTVPIIDWVNAVFAHLIGTGPPLDTAASHLVQPGYVPLVGRRPAAANGPSVTLLGRHAHGDEIDAAGLRDLEATDVAAAIATAVVDRWTVEGTDGRQRPCGFGDIAILLPTRTSLPALEAALEAAGIPYRAESSSMLFATPQVRDLLMVLRAIDDPTDDLAVVAALRTPYLGCGDDDLARWRVHHGGTWNHQADQPDGDSTVEVVASGLAWMGGLHRWRHHLGPSGILERLIHDRRVFQVAYGETRPRDAWRRARLLSDRARAYAEVGGGSLRGFVDWCLAQADEKGRVAETVLPEVDDDAVRILTIHGAKGLEFPITILSGMSTQTARTDSGVQLLLDADGSAEVSIREGIQTSGFRDAHGVDQRFKDAETIRLLYVAATRARDHLVVSVHRDTDVDPDKPGRPGPGRLLAGALVEVGRTAVDVDLSPTGGVLPATGAPSGRGLPDRQTWMAERDDALEAAARPRTVSATAIAAYGADQTTDEDRSRPGEVGRHGTGVGRAVHGALELLDFTTTDPSDIVREQAITEGLLGDLRTIDSLVRAGLETNSVRRATITRHWRELYVAAPVDDADDAPVVEGYIDLAFLEDDDPHPGLVIVDYKTDAVADDADRAVKARRYRLQGAAYAVAAQRATGLPVRRVLLCFLATDGATEVEVDDLAGAMDEVASIARDLAGA</sequence>
<dbReference type="InterPro" id="IPR027417">
    <property type="entry name" value="P-loop_NTPase"/>
</dbReference>
<name>A0A381QSR6_9ZZZZ</name>
<keyword evidence="6" id="KW-0269">Exonuclease</keyword>
<dbReference type="GO" id="GO:0043138">
    <property type="term" value="F:3'-5' DNA helicase activity"/>
    <property type="evidence" value="ECO:0007669"/>
    <property type="project" value="UniProtKB-EC"/>
</dbReference>
<dbReference type="PROSITE" id="PS51217">
    <property type="entry name" value="UVRD_HELICASE_CTER"/>
    <property type="match status" value="1"/>
</dbReference>
<comment type="catalytic activity">
    <reaction evidence="11">
        <text>Couples ATP hydrolysis with the unwinding of duplex DNA by translocating in the 3'-5' direction.</text>
        <dbReference type="EC" id="5.6.2.4"/>
    </reaction>
</comment>
<evidence type="ECO:0000256" key="10">
    <source>
        <dbReference type="ARBA" id="ARBA00023235"/>
    </source>
</evidence>
<dbReference type="SUPFAM" id="SSF52980">
    <property type="entry name" value="Restriction endonuclease-like"/>
    <property type="match status" value="1"/>
</dbReference>
<reference evidence="17" key="1">
    <citation type="submission" date="2018-05" db="EMBL/GenBank/DDBJ databases">
        <authorList>
            <person name="Lanie J.A."/>
            <person name="Ng W.-L."/>
            <person name="Kazmierczak K.M."/>
            <person name="Andrzejewski T.M."/>
            <person name="Davidsen T.M."/>
            <person name="Wayne K.J."/>
            <person name="Tettelin H."/>
            <person name="Glass J.I."/>
            <person name="Rusch D."/>
            <person name="Podicherti R."/>
            <person name="Tsui H.-C.T."/>
            <person name="Winkler M.E."/>
        </authorList>
    </citation>
    <scope>NUCLEOTIDE SEQUENCE</scope>
</reference>
<dbReference type="Pfam" id="PF00580">
    <property type="entry name" value="UvrD-helicase"/>
    <property type="match status" value="1"/>
</dbReference>
<dbReference type="EC" id="5.6.2.4" evidence="12"/>
<dbReference type="Gene3D" id="3.40.50.300">
    <property type="entry name" value="P-loop containing nucleotide triphosphate hydrolases"/>
    <property type="match status" value="4"/>
</dbReference>
<dbReference type="GO" id="GO:0000725">
    <property type="term" value="P:recombinational repair"/>
    <property type="evidence" value="ECO:0007669"/>
    <property type="project" value="TreeGrafter"/>
</dbReference>
<evidence type="ECO:0000256" key="5">
    <source>
        <dbReference type="ARBA" id="ARBA00022806"/>
    </source>
</evidence>
<evidence type="ECO:0000256" key="9">
    <source>
        <dbReference type="ARBA" id="ARBA00023204"/>
    </source>
</evidence>
<dbReference type="GO" id="GO:0005524">
    <property type="term" value="F:ATP binding"/>
    <property type="evidence" value="ECO:0007669"/>
    <property type="project" value="UniProtKB-KW"/>
</dbReference>
<proteinExistence type="predicted"/>
<evidence type="ECO:0000256" key="3">
    <source>
        <dbReference type="ARBA" id="ARBA00022763"/>
    </source>
</evidence>
<dbReference type="AlphaFoldDB" id="A0A381QSR6"/>
<evidence type="ECO:0000256" key="11">
    <source>
        <dbReference type="ARBA" id="ARBA00034617"/>
    </source>
</evidence>
<evidence type="ECO:0000313" key="17">
    <source>
        <dbReference type="EMBL" id="SUZ82426.1"/>
    </source>
</evidence>
<dbReference type="Gene3D" id="3.90.320.10">
    <property type="match status" value="1"/>
</dbReference>
<organism evidence="17">
    <name type="scientific">marine metagenome</name>
    <dbReference type="NCBI Taxonomy" id="408172"/>
    <lineage>
        <taxon>unclassified sequences</taxon>
        <taxon>metagenomes</taxon>
        <taxon>ecological metagenomes</taxon>
    </lineage>
</organism>
<dbReference type="GO" id="GO:0004527">
    <property type="term" value="F:exonuclease activity"/>
    <property type="evidence" value="ECO:0007669"/>
    <property type="project" value="UniProtKB-KW"/>
</dbReference>
<dbReference type="GO" id="GO:0003677">
    <property type="term" value="F:DNA binding"/>
    <property type="evidence" value="ECO:0007669"/>
    <property type="project" value="UniProtKB-KW"/>
</dbReference>
<feature type="domain" description="UvrD-like helicase C-terminal" evidence="16">
    <location>
        <begin position="423"/>
        <end position="714"/>
    </location>
</feature>
<evidence type="ECO:0000256" key="12">
    <source>
        <dbReference type="ARBA" id="ARBA00034808"/>
    </source>
</evidence>
<evidence type="ECO:0000256" key="4">
    <source>
        <dbReference type="ARBA" id="ARBA00022801"/>
    </source>
</evidence>
<dbReference type="GO" id="GO:0009338">
    <property type="term" value="C:exodeoxyribonuclease V complex"/>
    <property type="evidence" value="ECO:0007669"/>
    <property type="project" value="TreeGrafter"/>
</dbReference>
<evidence type="ECO:0000256" key="7">
    <source>
        <dbReference type="ARBA" id="ARBA00022840"/>
    </source>
</evidence>
<keyword evidence="10" id="KW-0413">Isomerase</keyword>
<comment type="catalytic activity">
    <reaction evidence="13">
        <text>ATP + H2O = ADP + phosphate + H(+)</text>
        <dbReference type="Rhea" id="RHEA:13065"/>
        <dbReference type="ChEBI" id="CHEBI:15377"/>
        <dbReference type="ChEBI" id="CHEBI:15378"/>
        <dbReference type="ChEBI" id="CHEBI:30616"/>
        <dbReference type="ChEBI" id="CHEBI:43474"/>
        <dbReference type="ChEBI" id="CHEBI:456216"/>
        <dbReference type="EC" id="5.6.2.4"/>
    </reaction>
</comment>
<evidence type="ECO:0000256" key="13">
    <source>
        <dbReference type="ARBA" id="ARBA00048988"/>
    </source>
</evidence>
<dbReference type="GO" id="GO:0005829">
    <property type="term" value="C:cytosol"/>
    <property type="evidence" value="ECO:0007669"/>
    <property type="project" value="TreeGrafter"/>
</dbReference>
<evidence type="ECO:0000256" key="1">
    <source>
        <dbReference type="ARBA" id="ARBA00022722"/>
    </source>
</evidence>
<dbReference type="InterPro" id="IPR038726">
    <property type="entry name" value="PDDEXK_AddAB-type"/>
</dbReference>
<keyword evidence="5" id="KW-0347">Helicase</keyword>
<dbReference type="InterPro" id="IPR011335">
    <property type="entry name" value="Restrct_endonuc-II-like"/>
</dbReference>